<comment type="caution">
    <text evidence="2">The sequence shown here is derived from an EMBL/GenBank/DDBJ whole genome shotgun (WGS) entry which is preliminary data.</text>
</comment>
<dbReference type="AlphaFoldDB" id="X1E1G9"/>
<dbReference type="InterPro" id="IPR004365">
    <property type="entry name" value="NA-bd_OB_tRNA"/>
</dbReference>
<feature type="domain" description="OB" evidence="1">
    <location>
        <begin position="89"/>
        <end position="150"/>
    </location>
</feature>
<accession>X1E1G9</accession>
<dbReference type="Pfam" id="PF01336">
    <property type="entry name" value="tRNA_anti-codon"/>
    <property type="match status" value="1"/>
</dbReference>
<name>X1E1G9_9ZZZZ</name>
<dbReference type="GO" id="GO:0003676">
    <property type="term" value="F:nucleic acid binding"/>
    <property type="evidence" value="ECO:0007669"/>
    <property type="project" value="InterPro"/>
</dbReference>
<proteinExistence type="predicted"/>
<feature type="non-terminal residue" evidence="2">
    <location>
        <position position="184"/>
    </location>
</feature>
<organism evidence="2">
    <name type="scientific">marine sediment metagenome</name>
    <dbReference type="NCBI Taxonomy" id="412755"/>
    <lineage>
        <taxon>unclassified sequences</taxon>
        <taxon>metagenomes</taxon>
        <taxon>ecological metagenomes</taxon>
    </lineage>
</organism>
<reference evidence="2" key="1">
    <citation type="journal article" date="2014" name="Front. Microbiol.">
        <title>High frequency of phylogenetically diverse reductive dehalogenase-homologous genes in deep subseafloor sedimentary metagenomes.</title>
        <authorList>
            <person name="Kawai M."/>
            <person name="Futagami T."/>
            <person name="Toyoda A."/>
            <person name="Takaki Y."/>
            <person name="Nishi S."/>
            <person name="Hori S."/>
            <person name="Arai W."/>
            <person name="Tsubouchi T."/>
            <person name="Morono Y."/>
            <person name="Uchiyama I."/>
            <person name="Ito T."/>
            <person name="Fujiyama A."/>
            <person name="Inagaki F."/>
            <person name="Takami H."/>
        </authorList>
    </citation>
    <scope>NUCLEOTIDE SEQUENCE</scope>
    <source>
        <strain evidence="2">Expedition CK06-06</strain>
    </source>
</reference>
<protein>
    <recommendedName>
        <fullName evidence="1">OB domain-containing protein</fullName>
    </recommendedName>
</protein>
<dbReference type="EMBL" id="BART01035417">
    <property type="protein sequence ID" value="GAH14285.1"/>
    <property type="molecule type" value="Genomic_DNA"/>
</dbReference>
<evidence type="ECO:0000259" key="1">
    <source>
        <dbReference type="Pfam" id="PF01336"/>
    </source>
</evidence>
<evidence type="ECO:0000313" key="2">
    <source>
        <dbReference type="EMBL" id="GAH14285.1"/>
    </source>
</evidence>
<gene>
    <name evidence="2" type="ORF">S01H4_60168</name>
</gene>
<sequence length="184" mass="21065">MELENREEPLQTIEIKTVKGWKPLSKEYESEVKILKDVTGESTCEGTTQDFIKLFRNRHDVLRKIIRNQRREMVHVIPIGRINKNLSDVQIIGIVKDIKTTVNGHKRIELEDETGTTVLMALKNNGEVFHYASEVIVDEIIGVSGKFSKNGDLIIIQNIVFPDIKLRHDKKKAEIPVYAAFLSD</sequence>